<gene>
    <name evidence="2" type="ORF">DFH08DRAFT_743810</name>
</gene>
<dbReference type="AlphaFoldDB" id="A0AAD7A2P3"/>
<sequence>MPSSLPTTRLSNIPIISMGEECNTPPTQGSWVFCTSHPTAHPKFRNTSTCPPMAIFGPGIVRERCPYAYVSLPDVSAPHAQPDVLPRRERKLPHEPAQPRLQPIPLPAQIPGVTDITLNPALRSGGIAVDFRLAGTQIRVDTRVLVGLAAFPGLPSLTLLSPRLPWAITVHASNGWVTVGDVLQAIRQTLELHITQKDLEKWRGDNFGEKIRNGVSWRASRDSRKEGQITRLDMLERRTRFGGLSESEMGCEVWVVNFV</sequence>
<organism evidence="2 3">
    <name type="scientific">Mycena albidolilacea</name>
    <dbReference type="NCBI Taxonomy" id="1033008"/>
    <lineage>
        <taxon>Eukaryota</taxon>
        <taxon>Fungi</taxon>
        <taxon>Dikarya</taxon>
        <taxon>Basidiomycota</taxon>
        <taxon>Agaricomycotina</taxon>
        <taxon>Agaricomycetes</taxon>
        <taxon>Agaricomycetidae</taxon>
        <taxon>Agaricales</taxon>
        <taxon>Marasmiineae</taxon>
        <taxon>Mycenaceae</taxon>
        <taxon>Mycena</taxon>
    </lineage>
</organism>
<proteinExistence type="predicted"/>
<accession>A0AAD7A2P3</accession>
<dbReference type="Pfam" id="PF20415">
    <property type="entry name" value="DUF6699"/>
    <property type="match status" value="1"/>
</dbReference>
<comment type="caution">
    <text evidence="2">The sequence shown here is derived from an EMBL/GenBank/DDBJ whole genome shotgun (WGS) entry which is preliminary data.</text>
</comment>
<dbReference type="Proteomes" id="UP001218218">
    <property type="component" value="Unassembled WGS sequence"/>
</dbReference>
<feature type="domain" description="DUF6699" evidence="1">
    <location>
        <begin position="139"/>
        <end position="248"/>
    </location>
</feature>
<name>A0AAD7A2P3_9AGAR</name>
<reference evidence="2" key="1">
    <citation type="submission" date="2023-03" db="EMBL/GenBank/DDBJ databases">
        <title>Massive genome expansion in bonnet fungi (Mycena s.s.) driven by repeated elements and novel gene families across ecological guilds.</title>
        <authorList>
            <consortium name="Lawrence Berkeley National Laboratory"/>
            <person name="Harder C.B."/>
            <person name="Miyauchi S."/>
            <person name="Viragh M."/>
            <person name="Kuo A."/>
            <person name="Thoen E."/>
            <person name="Andreopoulos B."/>
            <person name="Lu D."/>
            <person name="Skrede I."/>
            <person name="Drula E."/>
            <person name="Henrissat B."/>
            <person name="Morin E."/>
            <person name="Kohler A."/>
            <person name="Barry K."/>
            <person name="LaButti K."/>
            <person name="Morin E."/>
            <person name="Salamov A."/>
            <person name="Lipzen A."/>
            <person name="Mereny Z."/>
            <person name="Hegedus B."/>
            <person name="Baldrian P."/>
            <person name="Stursova M."/>
            <person name="Weitz H."/>
            <person name="Taylor A."/>
            <person name="Grigoriev I.V."/>
            <person name="Nagy L.G."/>
            <person name="Martin F."/>
            <person name="Kauserud H."/>
        </authorList>
    </citation>
    <scope>NUCLEOTIDE SEQUENCE</scope>
    <source>
        <strain evidence="2">CBHHK002</strain>
    </source>
</reference>
<dbReference type="InterPro" id="IPR046522">
    <property type="entry name" value="DUF6699"/>
</dbReference>
<dbReference type="EMBL" id="JARIHO010000017">
    <property type="protein sequence ID" value="KAJ7348360.1"/>
    <property type="molecule type" value="Genomic_DNA"/>
</dbReference>
<protein>
    <recommendedName>
        <fullName evidence="1">DUF6699 domain-containing protein</fullName>
    </recommendedName>
</protein>
<evidence type="ECO:0000313" key="2">
    <source>
        <dbReference type="EMBL" id="KAJ7348360.1"/>
    </source>
</evidence>
<evidence type="ECO:0000313" key="3">
    <source>
        <dbReference type="Proteomes" id="UP001218218"/>
    </source>
</evidence>
<keyword evidence="3" id="KW-1185">Reference proteome</keyword>
<evidence type="ECO:0000259" key="1">
    <source>
        <dbReference type="Pfam" id="PF20415"/>
    </source>
</evidence>